<organism evidence="1 2">
    <name type="scientific">Donghicola tyrosinivorans</name>
    <dbReference type="NCBI Taxonomy" id="1652492"/>
    <lineage>
        <taxon>Bacteria</taxon>
        <taxon>Pseudomonadati</taxon>
        <taxon>Pseudomonadota</taxon>
        <taxon>Alphaproteobacteria</taxon>
        <taxon>Rhodobacterales</taxon>
        <taxon>Roseobacteraceae</taxon>
        <taxon>Donghicola</taxon>
    </lineage>
</organism>
<dbReference type="RefSeq" id="WP_146134877.1">
    <property type="nucleotide sequence ID" value="NZ_PVTQ01000001.1"/>
</dbReference>
<comment type="caution">
    <text evidence="1">The sequence shown here is derived from an EMBL/GenBank/DDBJ whole genome shotgun (WGS) entry which is preliminary data.</text>
</comment>
<name>A0A2T0X545_9RHOB</name>
<sequence length="94" mass="10479">MLGMNEIRHSAAPQQAAAYLSRARANRERALGALRADYIVTITEDGVTTNELVFPEPPSFAMLARIVPDAYLAEFTVRRRPRRPAVAETYFAAE</sequence>
<evidence type="ECO:0000313" key="1">
    <source>
        <dbReference type="EMBL" id="PRY94056.1"/>
    </source>
</evidence>
<protein>
    <submittedName>
        <fullName evidence="1">Uncharacterized protein</fullName>
    </submittedName>
</protein>
<keyword evidence="2" id="KW-1185">Reference proteome</keyword>
<reference evidence="1 2" key="1">
    <citation type="submission" date="2018-03" db="EMBL/GenBank/DDBJ databases">
        <title>Genomic Encyclopedia of Archaeal and Bacterial Type Strains, Phase II (KMG-II): from individual species to whole genera.</title>
        <authorList>
            <person name="Goeker M."/>
        </authorList>
    </citation>
    <scope>NUCLEOTIDE SEQUENCE [LARGE SCALE GENOMIC DNA]</scope>
    <source>
        <strain evidence="1 2">DSM 100212</strain>
    </source>
</reference>
<dbReference type="Proteomes" id="UP000238392">
    <property type="component" value="Unassembled WGS sequence"/>
</dbReference>
<accession>A0A2T0X545</accession>
<dbReference type="EMBL" id="PVTQ01000001">
    <property type="protein sequence ID" value="PRY94056.1"/>
    <property type="molecule type" value="Genomic_DNA"/>
</dbReference>
<evidence type="ECO:0000313" key="2">
    <source>
        <dbReference type="Proteomes" id="UP000238392"/>
    </source>
</evidence>
<gene>
    <name evidence="1" type="ORF">CLV74_101186</name>
</gene>
<dbReference type="AlphaFoldDB" id="A0A2T0X545"/>
<proteinExistence type="predicted"/>